<gene>
    <name evidence="1" type="ORF">BN1723_008705</name>
</gene>
<accession>A0A0G4KJ69</accession>
<proteinExistence type="predicted"/>
<sequence length="93" mass="10281">MDVMAVTPPWFPRLLGPERGWGAIQDSKRAPLQALHPRFCLLPTREIGAGGLRALCSQPPNVPCRIGWHAKDQTSARSRSATHAIQAFPMARR</sequence>
<organism evidence="1 2">
    <name type="scientific">Verticillium longisporum</name>
    <name type="common">Verticillium dahliae var. longisporum</name>
    <dbReference type="NCBI Taxonomy" id="100787"/>
    <lineage>
        <taxon>Eukaryota</taxon>
        <taxon>Fungi</taxon>
        <taxon>Dikarya</taxon>
        <taxon>Ascomycota</taxon>
        <taxon>Pezizomycotina</taxon>
        <taxon>Sordariomycetes</taxon>
        <taxon>Hypocreomycetidae</taxon>
        <taxon>Glomerellales</taxon>
        <taxon>Plectosphaerellaceae</taxon>
        <taxon>Verticillium</taxon>
    </lineage>
</organism>
<evidence type="ECO:0000313" key="2">
    <source>
        <dbReference type="Proteomes" id="UP000045706"/>
    </source>
</evidence>
<dbReference type="EMBL" id="CVQI01000669">
    <property type="protein sequence ID" value="CRJ99827.1"/>
    <property type="molecule type" value="Genomic_DNA"/>
</dbReference>
<name>A0A0G4KJ69_VERLO</name>
<dbReference type="AlphaFoldDB" id="A0A0G4KJ69"/>
<evidence type="ECO:0000313" key="1">
    <source>
        <dbReference type="EMBL" id="CRJ99827.1"/>
    </source>
</evidence>
<reference evidence="2" key="1">
    <citation type="submission" date="2015-05" db="EMBL/GenBank/DDBJ databases">
        <authorList>
            <person name="Fogelqvist Johan"/>
        </authorList>
    </citation>
    <scope>NUCLEOTIDE SEQUENCE [LARGE SCALE GENOMIC DNA]</scope>
</reference>
<dbReference type="Proteomes" id="UP000045706">
    <property type="component" value="Unassembled WGS sequence"/>
</dbReference>
<protein>
    <submittedName>
        <fullName evidence="1">Uncharacterized protein</fullName>
    </submittedName>
</protein>